<name>A0A9D1KBM4_9BACT</name>
<dbReference type="AlphaFoldDB" id="A0A9D1KBM4"/>
<reference evidence="3" key="1">
    <citation type="submission" date="2020-10" db="EMBL/GenBank/DDBJ databases">
        <authorList>
            <person name="Gilroy R."/>
        </authorList>
    </citation>
    <scope>NUCLEOTIDE SEQUENCE</scope>
    <source>
        <strain evidence="3">21143</strain>
    </source>
</reference>
<dbReference type="EMBL" id="DVKT01000002">
    <property type="protein sequence ID" value="HIT38488.1"/>
    <property type="molecule type" value="Genomic_DNA"/>
</dbReference>
<reference evidence="3" key="2">
    <citation type="journal article" date="2021" name="PeerJ">
        <title>Extensive microbial diversity within the chicken gut microbiome revealed by metagenomics and culture.</title>
        <authorList>
            <person name="Gilroy R."/>
            <person name="Ravi A."/>
            <person name="Getino M."/>
            <person name="Pursley I."/>
            <person name="Horton D.L."/>
            <person name="Alikhan N.F."/>
            <person name="Baker D."/>
            <person name="Gharbi K."/>
            <person name="Hall N."/>
            <person name="Watson M."/>
            <person name="Adriaenssens E.M."/>
            <person name="Foster-Nyarko E."/>
            <person name="Jarju S."/>
            <person name="Secka A."/>
            <person name="Antonio M."/>
            <person name="Oren A."/>
            <person name="Chaudhuri R.R."/>
            <person name="La Ragione R."/>
            <person name="Hildebrand F."/>
            <person name="Pallen M.J."/>
        </authorList>
    </citation>
    <scope>NUCLEOTIDE SEQUENCE</scope>
    <source>
        <strain evidence="3">21143</strain>
    </source>
</reference>
<proteinExistence type="inferred from homology"/>
<accession>A0A9D1KBM4</accession>
<gene>
    <name evidence="3" type="ORF">IAD06_00385</name>
</gene>
<organism evidence="3 4">
    <name type="scientific">Candidatus Caccoplasma intestinavium</name>
    <dbReference type="NCBI Taxonomy" id="2840716"/>
    <lineage>
        <taxon>Bacteria</taxon>
        <taxon>Pseudomonadati</taxon>
        <taxon>Bacteroidota</taxon>
        <taxon>Bacteroidia</taxon>
        <taxon>Bacteroidales</taxon>
        <taxon>Bacteroidaceae</taxon>
        <taxon>Bacteroidaceae incertae sedis</taxon>
        <taxon>Candidatus Caccoplasma</taxon>
    </lineage>
</organism>
<evidence type="ECO:0000256" key="1">
    <source>
        <dbReference type="ARBA" id="ARBA00009251"/>
    </source>
</evidence>
<evidence type="ECO:0000313" key="3">
    <source>
        <dbReference type="EMBL" id="HIT38488.1"/>
    </source>
</evidence>
<dbReference type="SMART" id="SM00712">
    <property type="entry name" value="PUR"/>
    <property type="match status" value="1"/>
</dbReference>
<protein>
    <submittedName>
        <fullName evidence="3">DUF3276 family protein</fullName>
    </submittedName>
</protein>
<keyword evidence="2" id="KW-0238">DNA-binding</keyword>
<comment type="similarity">
    <text evidence="1">Belongs to the PUR DNA-binding protein family.</text>
</comment>
<comment type="caution">
    <text evidence="3">The sequence shown here is derived from an EMBL/GenBank/DDBJ whole genome shotgun (WGS) entry which is preliminary data.</text>
</comment>
<evidence type="ECO:0000313" key="4">
    <source>
        <dbReference type="Proteomes" id="UP000886722"/>
    </source>
</evidence>
<dbReference type="Proteomes" id="UP000886722">
    <property type="component" value="Unassembled WGS sequence"/>
</dbReference>
<dbReference type="InterPro" id="IPR006628">
    <property type="entry name" value="PUR-bd_fam"/>
</dbReference>
<sequence>MNDELVTYSRENDILFTRSIKAGKRIYYLDVKANNTGELFLAITESKRVLRNEESREIQFEKHKIFLYPKDFEKFIHGMNDVMEYIKSATDIK</sequence>
<dbReference type="Pfam" id="PF11680">
    <property type="entry name" value="DUF3276"/>
    <property type="match status" value="1"/>
</dbReference>
<dbReference type="Gene3D" id="3.10.450.700">
    <property type="match status" value="1"/>
</dbReference>
<dbReference type="GO" id="GO:0032422">
    <property type="term" value="F:purine-rich negative regulatory element binding"/>
    <property type="evidence" value="ECO:0007669"/>
    <property type="project" value="InterPro"/>
</dbReference>
<dbReference type="GO" id="GO:0000977">
    <property type="term" value="F:RNA polymerase II transcription regulatory region sequence-specific DNA binding"/>
    <property type="evidence" value="ECO:0007669"/>
    <property type="project" value="InterPro"/>
</dbReference>
<evidence type="ECO:0000256" key="2">
    <source>
        <dbReference type="ARBA" id="ARBA00023125"/>
    </source>
</evidence>